<dbReference type="AlphaFoldDB" id="A0A2S1YT54"/>
<evidence type="ECO:0000313" key="2">
    <source>
        <dbReference type="Proteomes" id="UP000245250"/>
    </source>
</evidence>
<keyword evidence="2" id="KW-1185">Reference proteome</keyword>
<dbReference type="EMBL" id="CP029255">
    <property type="protein sequence ID" value="AWK07271.1"/>
    <property type="molecule type" value="Genomic_DNA"/>
</dbReference>
<name>A0A2S1YT54_9FLAO</name>
<evidence type="ECO:0008006" key="3">
    <source>
        <dbReference type="Google" id="ProtNLM"/>
    </source>
</evidence>
<dbReference type="OrthoDB" id="771639at2"/>
<reference evidence="1 2" key="1">
    <citation type="submission" date="2018-05" db="EMBL/GenBank/DDBJ databases">
        <title>Genome sequencing of Flavobacterium sp. HYN0056.</title>
        <authorList>
            <person name="Yi H."/>
            <person name="Baek C."/>
        </authorList>
    </citation>
    <scope>NUCLEOTIDE SEQUENCE [LARGE SCALE GENOMIC DNA]</scope>
    <source>
        <strain evidence="1 2">HYN0056</strain>
    </source>
</reference>
<protein>
    <recommendedName>
        <fullName evidence="3">ParB/Sulfiredoxin domain-containing protein</fullName>
    </recommendedName>
</protein>
<sequence>MIEITAELIKDFLNDIDIKLVSTHNRLSLPVIKRIYKKMKYGIKFDEIKICDHLVIDGHHRYLSSLLAQIEIGTIKTLKTSATKEYKWDEVEFDENDWDTNHKIQYLNEKDAAYNELDVEIVNRIISE</sequence>
<organism evidence="1 2">
    <name type="scientific">Flavobacterium crocinum</name>
    <dbReference type="NCBI Taxonomy" id="2183896"/>
    <lineage>
        <taxon>Bacteria</taxon>
        <taxon>Pseudomonadati</taxon>
        <taxon>Bacteroidota</taxon>
        <taxon>Flavobacteriia</taxon>
        <taxon>Flavobacteriales</taxon>
        <taxon>Flavobacteriaceae</taxon>
        <taxon>Flavobacterium</taxon>
    </lineage>
</organism>
<evidence type="ECO:0000313" key="1">
    <source>
        <dbReference type="EMBL" id="AWK07271.1"/>
    </source>
</evidence>
<accession>A0A2S1YT54</accession>
<gene>
    <name evidence="1" type="ORF">HYN56_24785</name>
</gene>
<dbReference type="RefSeq" id="WP_109194648.1">
    <property type="nucleotide sequence ID" value="NZ_CP029255.1"/>
</dbReference>
<dbReference type="KEGG" id="fcr:HYN56_24785"/>
<dbReference type="Proteomes" id="UP000245250">
    <property type="component" value="Chromosome"/>
</dbReference>
<proteinExistence type="predicted"/>